<proteinExistence type="predicted"/>
<protein>
    <recommendedName>
        <fullName evidence="1">GST N-terminal domain-containing protein</fullName>
    </recommendedName>
</protein>
<dbReference type="Gene3D" id="3.40.30.10">
    <property type="entry name" value="Glutaredoxin"/>
    <property type="match status" value="2"/>
</dbReference>
<dbReference type="RefSeq" id="WP_083561825.1">
    <property type="nucleotide sequence ID" value="NZ_AQQV01000002.1"/>
</dbReference>
<sequence length="253" mass="28286">MSKLSRIVDINLNLLASSLRGWRGSAAFKPVPQPEKMLELYDIENCPYCRLVRETLCELDLDVRILPCPRGGTRFRPQAVERGGKAQFPLLHDPNTGVLMYESRDIVAYLQRTYGHGETSGLTHPLRVASSMLSSATRAASSGLNARGRAAPAQDLELYSFESSPFSRPVRERLSALELPYILRNTGKAEWKDMGPPHLRKQFFPDAPVVGRNRKALLERAGKVQVPYLVDPNSGTEMFESADILDYLNAHYA</sequence>
<dbReference type="PANTHER" id="PTHR45288">
    <property type="entry name" value="THIOREDOXIN FAMILY PROTEIN"/>
    <property type="match status" value="1"/>
</dbReference>
<dbReference type="InterPro" id="IPR040079">
    <property type="entry name" value="Glutathione_S-Trfase"/>
</dbReference>
<reference evidence="2 3" key="1">
    <citation type="submission" date="2013-04" db="EMBL/GenBank/DDBJ databases">
        <title>Oceanococcus atlanticus 22II-S10r2 Genome Sequencing.</title>
        <authorList>
            <person name="Lai Q."/>
            <person name="Li G."/>
            <person name="Shao Z."/>
        </authorList>
    </citation>
    <scope>NUCLEOTIDE SEQUENCE [LARGE SCALE GENOMIC DNA]</scope>
    <source>
        <strain evidence="2 3">22II-S10r2</strain>
    </source>
</reference>
<dbReference type="CDD" id="cd03041">
    <property type="entry name" value="GST_N_2GST_N"/>
    <property type="match status" value="1"/>
</dbReference>
<organism evidence="2 3">
    <name type="scientific">Oceanococcus atlanticus</name>
    <dbReference type="NCBI Taxonomy" id="1317117"/>
    <lineage>
        <taxon>Bacteria</taxon>
        <taxon>Pseudomonadati</taxon>
        <taxon>Pseudomonadota</taxon>
        <taxon>Gammaproteobacteria</taxon>
        <taxon>Chromatiales</taxon>
        <taxon>Oceanococcaceae</taxon>
        <taxon>Oceanococcus</taxon>
    </lineage>
</organism>
<dbReference type="Proteomes" id="UP000192342">
    <property type="component" value="Unassembled WGS sequence"/>
</dbReference>
<dbReference type="SUPFAM" id="SSF52833">
    <property type="entry name" value="Thioredoxin-like"/>
    <property type="match status" value="2"/>
</dbReference>
<evidence type="ECO:0000259" key="1">
    <source>
        <dbReference type="PROSITE" id="PS50404"/>
    </source>
</evidence>
<dbReference type="PANTHER" id="PTHR45288:SF2">
    <property type="entry name" value="THIOREDOXIN FAMILY PROTEIN"/>
    <property type="match status" value="1"/>
</dbReference>
<dbReference type="SFLD" id="SFLDG01202">
    <property type="entry name" value="SUF2.2"/>
    <property type="match status" value="1"/>
</dbReference>
<comment type="caution">
    <text evidence="2">The sequence shown here is derived from an EMBL/GenBank/DDBJ whole genome shotgun (WGS) entry which is preliminary data.</text>
</comment>
<keyword evidence="3" id="KW-1185">Reference proteome</keyword>
<dbReference type="EMBL" id="AQQV01000002">
    <property type="protein sequence ID" value="ORE87376.1"/>
    <property type="molecule type" value="Genomic_DNA"/>
</dbReference>
<dbReference type="InterPro" id="IPR004045">
    <property type="entry name" value="Glutathione_S-Trfase_N"/>
</dbReference>
<dbReference type="AlphaFoldDB" id="A0A1Y1SEE8"/>
<accession>A0A1Y1SEE8</accession>
<dbReference type="SFLD" id="SFLDG01181">
    <property type="entry name" value="SUF2"/>
    <property type="match status" value="1"/>
</dbReference>
<dbReference type="InterPro" id="IPR036249">
    <property type="entry name" value="Thioredoxin-like_sf"/>
</dbReference>
<dbReference type="OrthoDB" id="9793736at2"/>
<evidence type="ECO:0000313" key="3">
    <source>
        <dbReference type="Proteomes" id="UP000192342"/>
    </source>
</evidence>
<name>A0A1Y1SEE8_9GAMM</name>
<gene>
    <name evidence="2" type="ORF">ATO7_10052</name>
</gene>
<dbReference type="SFLD" id="SFLDS00019">
    <property type="entry name" value="Glutathione_Transferase_(cytos"/>
    <property type="match status" value="1"/>
</dbReference>
<dbReference type="InterPro" id="IPR011767">
    <property type="entry name" value="GLR_AS"/>
</dbReference>
<dbReference type="PROSITE" id="PS00195">
    <property type="entry name" value="GLUTAREDOXIN_1"/>
    <property type="match status" value="1"/>
</dbReference>
<dbReference type="Pfam" id="PF13417">
    <property type="entry name" value="GST_N_3"/>
    <property type="match status" value="2"/>
</dbReference>
<evidence type="ECO:0000313" key="2">
    <source>
        <dbReference type="EMBL" id="ORE87376.1"/>
    </source>
</evidence>
<dbReference type="PROSITE" id="PS50404">
    <property type="entry name" value="GST_NTER"/>
    <property type="match status" value="1"/>
</dbReference>
<feature type="domain" description="GST N-terminal" evidence="1">
    <location>
        <begin position="154"/>
        <end position="253"/>
    </location>
</feature>
<dbReference type="STRING" id="1317117.ATO7_10052"/>